<protein>
    <recommendedName>
        <fullName evidence="1">DNA-directed RNA polymerase</fullName>
        <ecNumber evidence="1">2.7.7.6</ecNumber>
    </recommendedName>
</protein>
<reference evidence="10" key="1">
    <citation type="submission" date="2013-08" db="EMBL/GenBank/DDBJ databases">
        <authorList>
            <person name="Mendez C."/>
            <person name="Richter M."/>
            <person name="Ferrer M."/>
            <person name="Sanchez J."/>
        </authorList>
    </citation>
    <scope>NUCLEOTIDE SEQUENCE</scope>
</reference>
<feature type="domain" description="RNA polymerase Rpb1" evidence="9">
    <location>
        <begin position="30"/>
        <end position="135"/>
    </location>
</feature>
<feature type="domain" description="RNA polymerase Rpb1" evidence="8">
    <location>
        <begin position="142"/>
        <end position="185"/>
    </location>
</feature>
<sequence length="185" mass="20716">IDDEDVPENARKEIRKSLEIARNRVGELVEQYRKEELEQMPGRSLEETLEVMVRRELGQARDAAGEIAGRYLGLENPAVILAKSGARGSMLNLTQMAGAVGQQSVRGERLMRGYVRRTLPHFERGDLGADARGFVSSNYKSGLSPTEYFFHSMGGRESLVDTAVRTSRSGYMQRRLINALEDLKV</sequence>
<accession>T1A3B1</accession>
<evidence type="ECO:0000256" key="6">
    <source>
        <dbReference type="ARBA" id="ARBA00048552"/>
    </source>
</evidence>
<reference evidence="10" key="2">
    <citation type="journal article" date="2014" name="ISME J.">
        <title>Microbial stratification in low pH oxic and suboxic macroscopic growths along an acid mine drainage.</title>
        <authorList>
            <person name="Mendez-Garcia C."/>
            <person name="Mesa V."/>
            <person name="Sprenger R.R."/>
            <person name="Richter M."/>
            <person name="Diez M.S."/>
            <person name="Solano J."/>
            <person name="Bargiela R."/>
            <person name="Golyshina O.V."/>
            <person name="Manteca A."/>
            <person name="Ramos J.L."/>
            <person name="Gallego J.R."/>
            <person name="Llorente I."/>
            <person name="Martins Dos Santos V.A."/>
            <person name="Jensen O.N."/>
            <person name="Pelaez A.I."/>
            <person name="Sanchez J."/>
            <person name="Ferrer M."/>
        </authorList>
    </citation>
    <scope>NUCLEOTIDE SEQUENCE</scope>
</reference>
<dbReference type="AlphaFoldDB" id="T1A3B1"/>
<feature type="non-terminal residue" evidence="10">
    <location>
        <position position="1"/>
    </location>
</feature>
<keyword evidence="3" id="KW-0808">Transferase</keyword>
<dbReference type="GO" id="GO:0003899">
    <property type="term" value="F:DNA-directed RNA polymerase activity"/>
    <property type="evidence" value="ECO:0007669"/>
    <property type="project" value="UniProtKB-EC"/>
</dbReference>
<dbReference type="SUPFAM" id="SSF64484">
    <property type="entry name" value="beta and beta-prime subunits of DNA dependent RNA-polymerase"/>
    <property type="match status" value="1"/>
</dbReference>
<evidence type="ECO:0000256" key="1">
    <source>
        <dbReference type="ARBA" id="ARBA00012418"/>
    </source>
</evidence>
<evidence type="ECO:0000256" key="5">
    <source>
        <dbReference type="ARBA" id="ARBA00023163"/>
    </source>
</evidence>
<evidence type="ECO:0000259" key="9">
    <source>
        <dbReference type="Pfam" id="PF05000"/>
    </source>
</evidence>
<dbReference type="InterPro" id="IPR007081">
    <property type="entry name" value="RNA_pol_Rpb1_5"/>
</dbReference>
<keyword evidence="4" id="KW-0548">Nucleotidyltransferase</keyword>
<evidence type="ECO:0000256" key="4">
    <source>
        <dbReference type="ARBA" id="ARBA00022695"/>
    </source>
</evidence>
<dbReference type="Pfam" id="PF04998">
    <property type="entry name" value="RNA_pol_Rpb1_5"/>
    <property type="match status" value="1"/>
</dbReference>
<dbReference type="PANTHER" id="PTHR19376">
    <property type="entry name" value="DNA-DIRECTED RNA POLYMERASE"/>
    <property type="match status" value="1"/>
</dbReference>
<dbReference type="GO" id="GO:0006351">
    <property type="term" value="P:DNA-templated transcription"/>
    <property type="evidence" value="ECO:0007669"/>
    <property type="project" value="InterPro"/>
</dbReference>
<dbReference type="Gene3D" id="1.10.132.30">
    <property type="match status" value="1"/>
</dbReference>
<feature type="coiled-coil region" evidence="7">
    <location>
        <begin position="11"/>
        <end position="38"/>
    </location>
</feature>
<evidence type="ECO:0000256" key="7">
    <source>
        <dbReference type="SAM" id="Coils"/>
    </source>
</evidence>
<proteinExistence type="predicted"/>
<feature type="non-terminal residue" evidence="10">
    <location>
        <position position="185"/>
    </location>
</feature>
<dbReference type="PANTHER" id="PTHR19376:SF32">
    <property type="entry name" value="DNA-DIRECTED RNA POLYMERASE III SUBUNIT RPC1"/>
    <property type="match status" value="1"/>
</dbReference>
<evidence type="ECO:0000313" key="10">
    <source>
        <dbReference type="EMBL" id="EQD51368.1"/>
    </source>
</evidence>
<dbReference type="GO" id="GO:0003677">
    <property type="term" value="F:DNA binding"/>
    <property type="evidence" value="ECO:0007669"/>
    <property type="project" value="InterPro"/>
</dbReference>
<evidence type="ECO:0000259" key="8">
    <source>
        <dbReference type="Pfam" id="PF04998"/>
    </source>
</evidence>
<dbReference type="Gene3D" id="6.10.250.2940">
    <property type="match status" value="1"/>
</dbReference>
<keyword evidence="7" id="KW-0175">Coiled coil</keyword>
<organism evidence="10">
    <name type="scientific">mine drainage metagenome</name>
    <dbReference type="NCBI Taxonomy" id="410659"/>
    <lineage>
        <taxon>unclassified sequences</taxon>
        <taxon>metagenomes</taxon>
        <taxon>ecological metagenomes</taxon>
    </lineage>
</organism>
<comment type="caution">
    <text evidence="10">The sequence shown here is derived from an EMBL/GenBank/DDBJ whole genome shotgun (WGS) entry which is preliminary data.</text>
</comment>
<comment type="catalytic activity">
    <reaction evidence="6">
        <text>RNA(n) + a ribonucleoside 5'-triphosphate = RNA(n+1) + diphosphate</text>
        <dbReference type="Rhea" id="RHEA:21248"/>
        <dbReference type="Rhea" id="RHEA-COMP:14527"/>
        <dbReference type="Rhea" id="RHEA-COMP:17342"/>
        <dbReference type="ChEBI" id="CHEBI:33019"/>
        <dbReference type="ChEBI" id="CHEBI:61557"/>
        <dbReference type="ChEBI" id="CHEBI:140395"/>
        <dbReference type="EC" id="2.7.7.6"/>
    </reaction>
</comment>
<keyword evidence="5" id="KW-0804">Transcription</keyword>
<dbReference type="InterPro" id="IPR038120">
    <property type="entry name" value="Rpb1_funnel_sf"/>
</dbReference>
<evidence type="ECO:0000256" key="3">
    <source>
        <dbReference type="ARBA" id="ARBA00022679"/>
    </source>
</evidence>
<dbReference type="InterPro" id="IPR007083">
    <property type="entry name" value="RNA_pol_Rpb1_4"/>
</dbReference>
<dbReference type="EC" id="2.7.7.6" evidence="1"/>
<keyword evidence="2" id="KW-0240">DNA-directed RNA polymerase</keyword>
<gene>
    <name evidence="10" type="ORF">B1B_11041</name>
</gene>
<dbReference type="GO" id="GO:0000428">
    <property type="term" value="C:DNA-directed RNA polymerase complex"/>
    <property type="evidence" value="ECO:0007669"/>
    <property type="project" value="UniProtKB-KW"/>
</dbReference>
<evidence type="ECO:0000256" key="2">
    <source>
        <dbReference type="ARBA" id="ARBA00022478"/>
    </source>
</evidence>
<dbReference type="Pfam" id="PF05000">
    <property type="entry name" value="RNA_pol_Rpb1_4"/>
    <property type="match status" value="1"/>
</dbReference>
<name>T1A3B1_9ZZZZ</name>
<dbReference type="EMBL" id="AUZY01007140">
    <property type="protein sequence ID" value="EQD51368.1"/>
    <property type="molecule type" value="Genomic_DNA"/>
</dbReference>
<dbReference type="InterPro" id="IPR045867">
    <property type="entry name" value="DNA-dir_RpoC_beta_prime"/>
</dbReference>